<feature type="region of interest" description="Disordered" evidence="1">
    <location>
        <begin position="2060"/>
        <end position="2081"/>
    </location>
</feature>
<dbReference type="Proteomes" id="UP001197247">
    <property type="component" value="Unassembled WGS sequence"/>
</dbReference>
<proteinExistence type="predicted"/>
<feature type="region of interest" description="Disordered" evidence="1">
    <location>
        <begin position="3465"/>
        <end position="3490"/>
    </location>
</feature>
<reference evidence="2 3" key="1">
    <citation type="submission" date="2021-05" db="EMBL/GenBank/DDBJ databases">
        <title>Kineosporia and Streptomyces sp. nov. two new marine actinobacteria isolated from Coral.</title>
        <authorList>
            <person name="Buangrab K."/>
            <person name="Sutthacheep M."/>
            <person name="Yeemin T."/>
            <person name="Harunari E."/>
            <person name="Igarashi Y."/>
            <person name="Kanchanasin P."/>
            <person name="Tanasupawat S."/>
            <person name="Phongsopitanun W."/>
        </authorList>
    </citation>
    <scope>NUCLEOTIDE SEQUENCE [LARGE SCALE GENOMIC DNA]</scope>
    <source>
        <strain evidence="2 3">J2-2</strain>
    </source>
</reference>
<feature type="region of interest" description="Disordered" evidence="1">
    <location>
        <begin position="884"/>
        <end position="920"/>
    </location>
</feature>
<evidence type="ECO:0000313" key="3">
    <source>
        <dbReference type="Proteomes" id="UP001197247"/>
    </source>
</evidence>
<organism evidence="2 3">
    <name type="scientific">Kineosporia corallincola</name>
    <dbReference type="NCBI Taxonomy" id="2835133"/>
    <lineage>
        <taxon>Bacteria</taxon>
        <taxon>Bacillati</taxon>
        <taxon>Actinomycetota</taxon>
        <taxon>Actinomycetes</taxon>
        <taxon>Kineosporiales</taxon>
        <taxon>Kineosporiaceae</taxon>
        <taxon>Kineosporia</taxon>
    </lineage>
</organism>
<sequence>MLLPEPGNTTEPPVLSGTDALSEPGASTGTGFPADEHALFGPGLPDDLAAGVSLPATPNQSRTDAMRWLGRPGPRRVHARHVQAMQRLRELGMNDRPTGQELAGAIGAPAADLLDVAALAAEVYGPDFGRDELRAMSVLYRITAGHPGLVRAPGLRTPDDTVSVEHLRQLVAQAPAVAEPQPLVEVDRVLEGPRPAVDLEVRDLADAAGDLAGARTAPDAIALYAAWQERSRRLTAFLAYEVAQRVQRVAEVREHLGLRPDRAQEYHDRIDSALHRIVTASGAATVLEIRDRTAVREGMRALDGAVRDFYAGLVQDERMFRADRDIADLRDLLNTVYGPPGGHPPTAEPGPLTSSDVARYRATLTEYEAELTHLRGLEPDAGVVGEILAVDAKVDQIADAVRQGSAPQPENALPHGLLAAGVAAPSMAASTVEDTPAPERRAPGRVILQSAASAPWGQPGALPVPWGEMGHVVRVGDAEMQQFAEVAAAAVTALGDQVPPELRDLITENLPASMERIGTVQPPYQAGLLEHVTNGYQDRMPAWDAGRELASPHGITLVPGVTLSLDPGPLHSYGHLTYHRPETQQRLPLGARPTQSLDLPKFEMGSTFADSWDGRSLHTSVTAGGPLPAGGALRGGAGLSGGASTVHGRYEGGVIMGEQQILHNQFAYFTTSPAVGGEGTPGSRWRLTDSRGGRTVVHTAPQEMLLAFPDNESPEVAPAHETQPHEPVTDPLDILPPVPSPDTPGTLYSLPDTASDAQRSFLHETTSRVRATDESITVPELATGSPGDPLTHLGRRLPDAGDALIERLTEVYRDSGLFRQRLEIFGSGAFTTQLPVNRSGDWVALKLRGRVTSAVAIDQSVANQQQDMRHLFWAGLTKSYQSSAGGDVRASASSPSFEGTQDETLSAGASASGGVSGSVGRSLNTSLGGGDWRYVNSEEPTRTYLLTAVLETDVRSSVPAARGSFHSQVTRFVRIGISQVARFERELRAVVAATDDETLTQTLTQLPQDGRHHADRMPPPGLRAGRSRGIAVVDLIGGFGQVAGRMWDLVEGMLRERNEDPLIDDELGPWQMHHLEKAIHQRFSPMHGFSYIAQMISHRYAVSEYVPVAHGRLWIPMTVSLAHDGQWTAGVSELASISHYPIQYTDHGNTERITSAVIASGHADLGGTPADATPHDGTVTDARGGAGYTYRNQRSQETTARTGYWGSEGLEMAGRLRDFLFRTRLHLTARVEFQQVTARGGATAAVLRRAGGQVARGVVPTAPQWSARREDTIDGMMRARVPEGLAPLTGAAPHDPPLISSPLTGLGQVQWLVRPATTEAPAASAGHGSAAGPLMPLNGRSLADGSGQEQVPVLSPVPEDDLGTEILGVPDLLATVEQLLQQAGLPEAAYADTLGTLINEDQLLSRLMFDQDVVQATRHIAPGALSNRHAVITLVAVPWGEVEEPGSELMQRSVMVDSESAVLSVMQSVRTQMADAGLSDLAIEQLAGLAGSGSGAHHLSGIVRTRIESNESLLGQWIYRQGHRHGPVRSGMVWDVSVTSWDANLLAGRLAAKLGTARLSVTGGLSLLRPRALPQATRAASVPVSVSGAELSGFADTHAVDFLHRGPGQANELRARVAAILGALGVDSNESHWTVEGNDGTWGEVGVPVGLAAVLDRAHVLGHSGTLDGPGLFLHHTAAPAGRVENVTLVIRLIDPEDPKDDLLTWSRSESGSWFFYKLNTQRAAERGRRTAQASTGGSIGTSGLPVVEQMTGAWLNMVSSSGWYSTRIHHVGQILRMRDVFSHHGTVHTYQGTRFLAVSAYRGAAASKPVAAASFGLAQPALDLVFDPGRPGQGATEAHGTVPMRFSVDVPETVLRSGLHPFGRTAVRVEVPPGLEDDASAVLALGTRPRREFPVLRAEILDRAVIPVKAGGRALRRLFDSTMQSLAGQQITGDDRMPVLTRLDDGAVSGLMTATGVPFEAYGAVVGPANTVATLHLTLGGGHTYPAMNRENGHVTDARGELKITHRLYDARPIDWIHASGLHEIVGMAEDGDLFWFGDSLGAGLDGAVSGPAGPVSLNSGAGGGISSGQDRGTNSLERRPVPDSFRRTAWLMRIQAGFLVMQEFRARQQRGGIRYGDQTRVEAYFLDDAMTLVLPMETAVARRLLHPRLGAPTAHGRWLPDLPVTAPEDGTPAAEAELARLRAAYAAPRYGDWFPVAGTFVVDRAGGPGWVRMTSTGTDGLAFVEMLDPEEFGDRLGEVLEDQRRPVYLLMGGVSGEYAQRAARRSGLDILRTPDTFVQGTDVVAVRPDGSPGTVVLHRADGTPARTYGPNLENVLTPLRPGEQRRTLEHVVPWDLRGPRHADPTGLMTPNPPVRWEASLATGSEDARQDVIQTRGTGSPPENGSDLGGELFEILTADQERVPESDTHGDHAPPGAENPAARGSAGVKRDPARNLLWREYTAPQVPEHVIVLGRHSSDSALDLGRIPVEPGRKALVLALDDDLLSATPPVADKIVEKVTAAAGDGVRAWRIYAHGLSDAVVRRLVNELDLDLVFSPGRIGMSTWGTAPQDSLLPGEPFGGWVRVRPYRPGVAGQAWLVDHLGPDFVAVPAVEEEPAVSAGAVLSDVVSRPIRVSGQAWDVRTGEGWIVIAPQGVSLVPDLVPPVEDDTLVLRVQGDGSDPVVQRLVRGALERSALEDVSRVRLVLGKVEVEAAAALAREFHVEVVFASEVVTFADDGSFLAVVRPMENSDAHRGWFRAYPVDPQQVFRPLREGTDFLEGVIVEDLGQMLFPSSWEEELASRRRSWRVDHVAVPDSDLLDENGERLGTLLGERAVVHAVRTVSGLMLSDIPSAGALALKLPPHPVLPTISVAQVHDGLVAEKKLAAWRLLAPGLTRVVLHDDRRPLQVPGYLPGSNVSARMRMAAVGTSWRPEYDQALDDPTRGTVKLIPALRARWIDRFGGPQPSVEEARRILEGFWDVSADSMAGKVLRRILERAHHRRGGIRIPEDDSGIPVRQRLRSSVKQELSRLRAEGFPEPLSMLIDDLSGRPEQMPEPTVVLEHLQGQEPLGVARDLLETLQGILFADDRNATETVNDRSDDELRHLVLAGIDALGAPDTGADTSGSARLTVLTDLLRAVALRLSAALRTWETPYLARLIDLGDVRLLEARPRIHFVADSDVTAEQAYHTVQLVNAAGSQVFRFTGGFTTRDGHTVFLRLRPLVSASRSELDEAINIRLTTGSDRENAAQVNTDSSVYTLVHEILHNLGLGDRYADKKLSTLQYSRRRLRPGNPLGPTHFRPSRLDLGHAVMSSRTSYFPTLRDARELYELALSAPDALPGGHPVSWLAGYDIPASHQAIVGAIRRRLESLRWFDLLSAVDDAAGDRIAGLPMNHPIVTVSDPRAVFDITDPFANSVQLTTALRMTFDSTWVRVQFTPEATVLGRPPVLVTISGRGERAPLTAGQDGVVESFVVSLVDRPGTSVSPGARALADHSAHSDEAAAVPDRDSDWGDRSFEEWTETMSGDIASGQVVVLVLGGRTADVDVEQIPREPGRVALVVLELGKFAYGDSDAAMERIVDRITVGAREGAQAWRVYAHFLDDSVMRGLVGKLGVDVVYSSGWIALDSLNTLPDPESAEPFGGWSRVRPYRAAGPGQAWLVDDLGPEFTPIPLGNETDRAPMLPGEGEWVVRVPGDGSDVATQERVRRVLGSRSAQDGRPVRLLVGNVPAEVGAGLARDFGVELVFSADELVFHGSGSFVASVRPIGNTDVHRGWLRAYPVETGAVVHPLPEGGVLLDGVVVQRVGEMHYPAALWEGVVESPHRPRQIRQVLEDDIEMLGA</sequence>
<dbReference type="EMBL" id="JAHBAY010000028">
    <property type="protein sequence ID" value="MBT0774294.1"/>
    <property type="molecule type" value="Genomic_DNA"/>
</dbReference>
<feature type="compositionally biased region" description="Basic and acidic residues" evidence="1">
    <location>
        <begin position="2403"/>
        <end position="2413"/>
    </location>
</feature>
<gene>
    <name evidence="2" type="ORF">KIH74_35450</name>
</gene>
<comment type="caution">
    <text evidence="2">The sequence shown here is derived from an EMBL/GenBank/DDBJ whole genome shotgun (WGS) entry which is preliminary data.</text>
</comment>
<evidence type="ECO:0000313" key="2">
    <source>
        <dbReference type="EMBL" id="MBT0774294.1"/>
    </source>
</evidence>
<name>A0ABS5TU68_9ACTN</name>
<feature type="region of interest" description="Disordered" evidence="1">
    <location>
        <begin position="713"/>
        <end position="732"/>
    </location>
</feature>
<protein>
    <submittedName>
        <fullName evidence="2">Uncharacterized protein</fullName>
    </submittedName>
</protein>
<feature type="compositionally biased region" description="Polar residues" evidence="1">
    <location>
        <begin position="891"/>
        <end position="904"/>
    </location>
</feature>
<feature type="region of interest" description="Disordered" evidence="1">
    <location>
        <begin position="2338"/>
        <end position="2358"/>
    </location>
</feature>
<keyword evidence="3" id="KW-1185">Reference proteome</keyword>
<accession>A0ABS5TU68</accession>
<dbReference type="RefSeq" id="WP_214160834.1">
    <property type="nucleotide sequence ID" value="NZ_JAHBAY010000028.1"/>
</dbReference>
<feature type="compositionally biased region" description="Basic and acidic residues" evidence="1">
    <location>
        <begin position="3470"/>
        <end position="3490"/>
    </location>
</feature>
<feature type="region of interest" description="Disordered" evidence="1">
    <location>
        <begin position="1"/>
        <end position="35"/>
    </location>
</feature>
<feature type="non-terminal residue" evidence="2">
    <location>
        <position position="3819"/>
    </location>
</feature>
<evidence type="ECO:0000256" key="1">
    <source>
        <dbReference type="SAM" id="MobiDB-lite"/>
    </source>
</evidence>
<feature type="region of interest" description="Disordered" evidence="1">
    <location>
        <begin position="2403"/>
        <end position="2430"/>
    </location>
</feature>